<dbReference type="InterPro" id="IPR051729">
    <property type="entry name" value="Opine/Lysopine_DH"/>
</dbReference>
<dbReference type="SUPFAM" id="SSF48179">
    <property type="entry name" value="6-phosphogluconate dehydrogenase C-terminal domain-like"/>
    <property type="match status" value="1"/>
</dbReference>
<organism evidence="2 3">
    <name type="scientific">Triparma laevis f. longispina</name>
    <dbReference type="NCBI Taxonomy" id="1714387"/>
    <lineage>
        <taxon>Eukaryota</taxon>
        <taxon>Sar</taxon>
        <taxon>Stramenopiles</taxon>
        <taxon>Ochrophyta</taxon>
        <taxon>Bolidophyceae</taxon>
        <taxon>Parmales</taxon>
        <taxon>Triparmaceae</taxon>
        <taxon>Triparma</taxon>
    </lineage>
</organism>
<name>A0A9W7F1J0_9STRA</name>
<keyword evidence="3" id="KW-1185">Reference proteome</keyword>
<evidence type="ECO:0000313" key="3">
    <source>
        <dbReference type="Proteomes" id="UP001165122"/>
    </source>
</evidence>
<dbReference type="GO" id="GO:0016491">
    <property type="term" value="F:oxidoreductase activity"/>
    <property type="evidence" value="ECO:0007669"/>
    <property type="project" value="InterPro"/>
</dbReference>
<comment type="caution">
    <text evidence="2">The sequence shown here is derived from an EMBL/GenBank/DDBJ whole genome shotgun (WGS) entry which is preliminary data.</text>
</comment>
<proteinExistence type="predicted"/>
<dbReference type="Proteomes" id="UP001165122">
    <property type="component" value="Unassembled WGS sequence"/>
</dbReference>
<sequence>MAHQLNAGSKLVISLMGTGNGAHVIAGLAGANPAYEVRLLTRRPEIFSLKKITVQRPGKMGGDDIVGTVDVKFTHLLAKSVLGEDTPYFALQNIPWLCATIEPGKTAQIVGNKHHIRVATGPNTSFTWTKQFLEPCINATTGFKGAELMNIPDFASIVLNPANQIIHPARMWGRFSDWDLKTPFEQGSLGSLYGDFDAKSSEALVGLDAELQSIKTELLQAAPELDLTSVIPLADRIIQQYGDQVEDKSNMQSIMSANQAYSMAQFPVVEVEGGVIPNKNHRVVQDDIPHGLIPLIDIAQRLNLRTPWMEEMVEWHQLFMRKEYLVGGELKGKDMGECTSPTVLGGEGLRCVGFMENVNTPTSRS</sequence>
<dbReference type="InterPro" id="IPR008927">
    <property type="entry name" value="6-PGluconate_DH-like_C_sf"/>
</dbReference>
<evidence type="ECO:0000259" key="1">
    <source>
        <dbReference type="Pfam" id="PF02317"/>
    </source>
</evidence>
<dbReference type="Gene3D" id="1.10.1040.10">
    <property type="entry name" value="N-(1-d-carboxylethyl)-l-norvaline Dehydrogenase, domain 2"/>
    <property type="match status" value="1"/>
</dbReference>
<evidence type="ECO:0000313" key="2">
    <source>
        <dbReference type="EMBL" id="GMI00235.1"/>
    </source>
</evidence>
<feature type="domain" description="Opine dehydrogenase" evidence="1">
    <location>
        <begin position="152"/>
        <end position="319"/>
    </location>
</feature>
<dbReference type="PANTHER" id="PTHR38015:SF1">
    <property type="entry name" value="OPINE DEHYDROGENASE DOMAIN-CONTAINING PROTEIN"/>
    <property type="match status" value="1"/>
</dbReference>
<accession>A0A9W7F1J0</accession>
<dbReference type="PANTHER" id="PTHR38015">
    <property type="entry name" value="BLR6086 PROTEIN"/>
    <property type="match status" value="1"/>
</dbReference>
<dbReference type="EMBL" id="BRXW01000021">
    <property type="protein sequence ID" value="GMI00235.1"/>
    <property type="molecule type" value="Genomic_DNA"/>
</dbReference>
<dbReference type="Pfam" id="PF02317">
    <property type="entry name" value="Octopine_DH"/>
    <property type="match status" value="1"/>
</dbReference>
<reference evidence="3" key="1">
    <citation type="journal article" date="2023" name="Commun. Biol.">
        <title>Genome analysis of Parmales, the sister group of diatoms, reveals the evolutionary specialization of diatoms from phago-mixotrophs to photoautotrophs.</title>
        <authorList>
            <person name="Ban H."/>
            <person name="Sato S."/>
            <person name="Yoshikawa S."/>
            <person name="Yamada K."/>
            <person name="Nakamura Y."/>
            <person name="Ichinomiya M."/>
            <person name="Sato N."/>
            <person name="Blanc-Mathieu R."/>
            <person name="Endo H."/>
            <person name="Kuwata A."/>
            <person name="Ogata H."/>
        </authorList>
    </citation>
    <scope>NUCLEOTIDE SEQUENCE [LARGE SCALE GENOMIC DNA]</scope>
    <source>
        <strain evidence="3">NIES 3700</strain>
    </source>
</reference>
<gene>
    <name evidence="2" type="ORF">TrLO_g11323</name>
</gene>
<dbReference type="InterPro" id="IPR003421">
    <property type="entry name" value="Opine_DH"/>
</dbReference>
<dbReference type="OrthoDB" id="6058913at2759"/>
<dbReference type="Gene3D" id="3.40.50.720">
    <property type="entry name" value="NAD(P)-binding Rossmann-like Domain"/>
    <property type="match status" value="2"/>
</dbReference>
<dbReference type="AlphaFoldDB" id="A0A9W7F1J0"/>
<protein>
    <recommendedName>
        <fullName evidence="1">Opine dehydrogenase domain-containing protein</fullName>
    </recommendedName>
</protein>
<dbReference type="InterPro" id="IPR013328">
    <property type="entry name" value="6PGD_dom2"/>
</dbReference>